<sequence length="390" mass="45702">MITPNSYMKWKVNNFTQRLCYLTGLLFVLKYLNLLPTILINQTFGYYLFIFDLAPIKAPYLTFSVLELGLAPTLYITNLWQVVVGVSPSLKNYIYYGPQGRLFLAFLKRGFWLGAVFIYAISFILQAQEFVQGLSFYEASLVLEQLVLYQYILYWVVQQIDQMCLLKGSQILLTLFSVEFLLHLRKYIWIQNTYLFLIVLLLITLLLISVYRRIPLWNPNKNNNQFRLFFLYIPLINKNTELECLKISVVNNLSADIFIFFFILNLLTQGLNVSLYLESFFFLYIGFSFINKPFTQKRTFNTFKTSLTLQKNMLFIPGTKLGKPTRNYLDSILTNLYALSQIYLIPLLYAGPIFFAPLWPLYLQIIGSLLLFYTSLMDTLLTIKKLYLLV</sequence>
<keyword evidence="1" id="KW-0472">Membrane</keyword>
<dbReference type="SUPFAM" id="SSF103491">
    <property type="entry name" value="Preprotein translocase SecY subunit"/>
    <property type="match status" value="1"/>
</dbReference>
<geneLocation type="chloroplast" evidence="2"/>
<dbReference type="AlphaFoldDB" id="D9IXF6"/>
<feature type="transmembrane region" description="Helical" evidence="1">
    <location>
        <begin position="111"/>
        <end position="128"/>
    </location>
</feature>
<feature type="transmembrane region" description="Helical" evidence="1">
    <location>
        <begin position="273"/>
        <end position="290"/>
    </location>
</feature>
<feature type="transmembrane region" description="Helical" evidence="1">
    <location>
        <begin position="194"/>
        <end position="211"/>
    </location>
</feature>
<keyword evidence="2" id="KW-0934">Plastid</keyword>
<reference evidence="2" key="1">
    <citation type="journal article" date="2010" name="Proc. Natl. Acad. Sci. U.S.A.">
        <title>A common red algal origin of the apicomplexan, dinoflagellate, and heterokont plastids.</title>
        <authorList>
            <person name="Janouskovec J."/>
            <person name="Horak A."/>
            <person name="Obornik M."/>
            <person name="Lukes J."/>
            <person name="Keeling P.J."/>
        </authorList>
    </citation>
    <scope>NUCLEOTIDE SEQUENCE</scope>
    <source>
        <strain evidence="2">CCMP2878</strain>
    </source>
</reference>
<feature type="transmembrane region" description="Helical" evidence="1">
    <location>
        <begin position="69"/>
        <end position="90"/>
    </location>
</feature>
<reference evidence="2" key="2">
    <citation type="submission" date="2013-03" db="EMBL/GenBank/DDBJ databases">
        <title>Split photosystem protein, linear topology, and growth of structural complexity in the recombination-driven plastid genome of Chromera velia.</title>
        <authorList>
            <person name="Janouskovec J."/>
            <person name="Sobotka R."/>
            <person name="Lai D.-H."/>
            <person name="Flegontov P."/>
            <person name="Konik P."/>
            <person name="Komenda J."/>
            <person name="Ali S."/>
            <person name="Prasil O."/>
            <person name="Pain A."/>
            <person name="Obornik M."/>
            <person name="Lukes J."/>
            <person name="Keeling P.J."/>
        </authorList>
    </citation>
    <scope>NUCLEOTIDE SEQUENCE</scope>
    <source>
        <strain evidence="2">CCMP2878</strain>
    </source>
</reference>
<evidence type="ECO:0000313" key="2">
    <source>
        <dbReference type="EMBL" id="ADJ66564.2"/>
    </source>
</evidence>
<evidence type="ECO:0000256" key="1">
    <source>
        <dbReference type="SAM" id="Phobius"/>
    </source>
</evidence>
<feature type="transmembrane region" description="Helical" evidence="1">
    <location>
        <begin position="21"/>
        <end position="49"/>
    </location>
</feature>
<gene>
    <name evidence="2" type="primary">secY</name>
</gene>
<feature type="transmembrane region" description="Helical" evidence="1">
    <location>
        <begin position="336"/>
        <end position="355"/>
    </location>
</feature>
<feature type="transmembrane region" description="Helical" evidence="1">
    <location>
        <begin position="134"/>
        <end position="157"/>
    </location>
</feature>
<keyword evidence="1" id="KW-0812">Transmembrane</keyword>
<accession>D9IXF6</accession>
<dbReference type="GO" id="GO:0015031">
    <property type="term" value="P:protein transport"/>
    <property type="evidence" value="ECO:0007669"/>
    <property type="project" value="InterPro"/>
</dbReference>
<dbReference type="Gene3D" id="1.10.3370.10">
    <property type="entry name" value="SecY subunit domain"/>
    <property type="match status" value="1"/>
</dbReference>
<keyword evidence="2" id="KW-0150">Chloroplast</keyword>
<dbReference type="GO" id="GO:0016020">
    <property type="term" value="C:membrane"/>
    <property type="evidence" value="ECO:0007669"/>
    <property type="project" value="InterPro"/>
</dbReference>
<dbReference type="GeneID" id="9480967"/>
<proteinExistence type="predicted"/>
<keyword evidence="1" id="KW-1133">Transmembrane helix</keyword>
<dbReference type="InterPro" id="IPR002208">
    <property type="entry name" value="SecY/SEC61-alpha"/>
</dbReference>
<dbReference type="Pfam" id="PF00344">
    <property type="entry name" value="SecY"/>
    <property type="match status" value="1"/>
</dbReference>
<feature type="transmembrane region" description="Helical" evidence="1">
    <location>
        <begin position="361"/>
        <end position="383"/>
    </location>
</feature>
<dbReference type="EMBL" id="HM222967">
    <property type="protein sequence ID" value="ADJ66564.2"/>
    <property type="molecule type" value="Genomic_DNA"/>
</dbReference>
<dbReference type="RefSeq" id="YP_003795322.2">
    <property type="nucleotide sequence ID" value="NC_014340.2"/>
</dbReference>
<dbReference type="InterPro" id="IPR023201">
    <property type="entry name" value="SecY_dom_sf"/>
</dbReference>
<organism evidence="2">
    <name type="scientific">Chromera velia</name>
    <dbReference type="NCBI Taxonomy" id="505693"/>
    <lineage>
        <taxon>Eukaryota</taxon>
        <taxon>Sar</taxon>
        <taxon>Alveolata</taxon>
        <taxon>Colpodellida</taxon>
        <taxon>Chromeraceae</taxon>
        <taxon>Chromera</taxon>
    </lineage>
</organism>
<protein>
    <submittedName>
        <fullName evidence="2">Preprotein translocase subunit SecY</fullName>
    </submittedName>
</protein>
<name>D9IXF6_9ALVE</name>